<name>A0A7M2REX2_9FIRM</name>
<organism evidence="2 3">
    <name type="scientific">Blautia liquoris</name>
    <dbReference type="NCBI Taxonomy" id="2779518"/>
    <lineage>
        <taxon>Bacteria</taxon>
        <taxon>Bacillati</taxon>
        <taxon>Bacillota</taxon>
        <taxon>Clostridia</taxon>
        <taxon>Lachnospirales</taxon>
        <taxon>Lachnospiraceae</taxon>
        <taxon>Blautia</taxon>
    </lineage>
</organism>
<dbReference type="KEGG" id="bliq:INP51_10835"/>
<accession>A0A7M2REX2</accession>
<keyword evidence="3" id="KW-1185">Reference proteome</keyword>
<evidence type="ECO:0000313" key="2">
    <source>
        <dbReference type="EMBL" id="QOV18504.1"/>
    </source>
</evidence>
<dbReference type="InterPro" id="IPR042070">
    <property type="entry name" value="PucR_C-HTH_sf"/>
</dbReference>
<dbReference type="PANTHER" id="PTHR33744">
    <property type="entry name" value="CARBOHYDRATE DIACID REGULATOR"/>
    <property type="match status" value="1"/>
</dbReference>
<sequence>MKLSMWVLASWLEKYQPAVKIERGDPILRSARILSGEINIEKQNVYLARANEFITNENDKVICVSGHDMILLNTTDMDLVLNNIFDAFDFYNSWADGLYEAILDGCDLQYVIDESTPVFQEPLAIHDANHMAIALSSKYGVGDIDQEWDTLLKTGSNSMDKLQQMKDFLHRSKFSHQVEIMNLPYFDKRFLQRMLYMHGNVAGRIIMPEYFKKTTPADFQLLDMLGNMVELWMKHNMESKTFREETAIFGDLLDGQIVSKVKLDHKLYMAGWNPEHNKVLAKILIPPEYKDITYPLLARLENLLEDCYVFLQTESIYILVNLFYLPESKMTLILSYELKQSAACCGISFTFQDILQLAVCAEQCDIALQYSKKEKGKVYFCKEYALEYIRGVLQSNATKASVHPALAILREYDHKRNSNLYHTLYTYLINNCSLADTARQLSLHRNSLMHRLDRIRELTGIDTKDVATREYLYLSFEIMKFPARH</sequence>
<evidence type="ECO:0000313" key="3">
    <source>
        <dbReference type="Proteomes" id="UP000593601"/>
    </source>
</evidence>
<proteinExistence type="predicted"/>
<dbReference type="EMBL" id="CP063304">
    <property type="protein sequence ID" value="QOV18504.1"/>
    <property type="molecule type" value="Genomic_DNA"/>
</dbReference>
<reference evidence="2 3" key="1">
    <citation type="submission" date="2020-10" db="EMBL/GenBank/DDBJ databases">
        <title>Blautia liquoris sp.nov., isolated from the mud in a fermentation cellar used for the production of Chinese strong-flavoured liquor.</title>
        <authorList>
            <person name="Lu L."/>
        </authorList>
    </citation>
    <scope>NUCLEOTIDE SEQUENCE [LARGE SCALE GENOMIC DNA]</scope>
    <source>
        <strain evidence="2 3">LZLJ-3</strain>
    </source>
</reference>
<dbReference type="RefSeq" id="WP_193734866.1">
    <property type="nucleotide sequence ID" value="NZ_CP063304.1"/>
</dbReference>
<dbReference type="Proteomes" id="UP000593601">
    <property type="component" value="Chromosome"/>
</dbReference>
<protein>
    <submittedName>
        <fullName evidence="2">Helix-turn-helix domain-containing protein</fullName>
    </submittedName>
</protein>
<dbReference type="Gene3D" id="1.10.10.2840">
    <property type="entry name" value="PucR C-terminal helix-turn-helix domain"/>
    <property type="match status" value="1"/>
</dbReference>
<dbReference type="InterPro" id="IPR051448">
    <property type="entry name" value="CdaR-like_regulators"/>
</dbReference>
<gene>
    <name evidence="2" type="ORF">INP51_10835</name>
</gene>
<feature type="domain" description="PucR C-terminal helix-turn-helix" evidence="1">
    <location>
        <begin position="420"/>
        <end position="477"/>
    </location>
</feature>
<dbReference type="InterPro" id="IPR025736">
    <property type="entry name" value="PucR_C-HTH_dom"/>
</dbReference>
<evidence type="ECO:0000259" key="1">
    <source>
        <dbReference type="Pfam" id="PF13556"/>
    </source>
</evidence>
<dbReference type="Pfam" id="PF13556">
    <property type="entry name" value="HTH_30"/>
    <property type="match status" value="1"/>
</dbReference>
<dbReference type="PANTHER" id="PTHR33744:SF15">
    <property type="entry name" value="CARBOHYDRATE DIACID REGULATOR"/>
    <property type="match status" value="1"/>
</dbReference>
<dbReference type="AlphaFoldDB" id="A0A7M2REX2"/>